<evidence type="ECO:0000313" key="2">
    <source>
        <dbReference type="EMBL" id="MDV7249432.1"/>
    </source>
</evidence>
<keyword evidence="3" id="KW-1185">Reference proteome</keyword>
<accession>A0A6V7E558</accession>
<dbReference type="EMBL" id="LR828257">
    <property type="protein sequence ID" value="CAD0346258.1"/>
    <property type="molecule type" value="Genomic_DNA"/>
</dbReference>
<evidence type="ECO:0000313" key="3">
    <source>
        <dbReference type="Proteomes" id="UP000515406"/>
    </source>
</evidence>
<proteinExistence type="predicted"/>
<dbReference type="RefSeq" id="WP_232095532.1">
    <property type="nucleotide sequence ID" value="NZ_CP060399.1"/>
</dbReference>
<reference evidence="2 4" key="2">
    <citation type="submission" date="2023-10" db="EMBL/GenBank/DDBJ databases">
        <title>A new tool for lettuce pathogen research.</title>
        <authorList>
            <person name="Horton K.N."/>
            <person name="Cseke L.J."/>
            <person name="Badiwe M."/>
            <person name="Tesfaye D."/>
            <person name="Klein A."/>
            <person name="Su J."/>
            <person name="Potnis N."/>
            <person name="Gassmann W."/>
        </authorList>
    </citation>
    <scope>NUCLEOTIDE SEQUENCE [LARGE SCALE GENOMIC DNA]</scope>
    <source>
        <strain evidence="2 4">JSKH1901</strain>
    </source>
</reference>
<name>A0A6V7E558_9XANT</name>
<gene>
    <name evidence="1" type="ORF">CFBP498_31510</name>
    <name evidence="2" type="ORF">R4K57_13610</name>
</gene>
<dbReference type="GeneID" id="71691373"/>
<protein>
    <submittedName>
        <fullName evidence="1">Uncharacterized protein</fullName>
    </submittedName>
</protein>
<dbReference type="AlphaFoldDB" id="A0A6V7E558"/>
<sequence length="80" mass="8532">MSQELIEAPIWKQLLTLSTQSIAHLPVAELQSALPTDGPVQGWLVSDPARLPAGMPAFFAALAPGYYGEGDLEAARDPPF</sequence>
<dbReference type="EMBL" id="JAWMQI010000050">
    <property type="protein sequence ID" value="MDV7249432.1"/>
    <property type="molecule type" value="Genomic_DNA"/>
</dbReference>
<reference evidence="1 3" key="1">
    <citation type="submission" date="2020-07" db="EMBL/GenBank/DDBJ databases">
        <authorList>
            <person name="Pothier F. J."/>
        </authorList>
    </citation>
    <scope>NUCLEOTIDE SEQUENCE [LARGE SCALE GENOMIC DNA]</scope>
    <source>
        <strain evidence="1 3">CFBP 498</strain>
    </source>
</reference>
<organism evidence="1 3">
    <name type="scientific">Xanthomonas hortorum pv. vitians</name>
    <dbReference type="NCBI Taxonomy" id="83224"/>
    <lineage>
        <taxon>Bacteria</taxon>
        <taxon>Pseudomonadati</taxon>
        <taxon>Pseudomonadota</taxon>
        <taxon>Gammaproteobacteria</taxon>
        <taxon>Lysobacterales</taxon>
        <taxon>Lysobacteraceae</taxon>
        <taxon>Xanthomonas</taxon>
    </lineage>
</organism>
<dbReference type="Proteomes" id="UP000515406">
    <property type="component" value="Chromosome"/>
</dbReference>
<dbReference type="EMBL" id="LR828257">
    <property type="protein sequence ID" value="CAD0346252.1"/>
    <property type="molecule type" value="Genomic_DNA"/>
</dbReference>
<dbReference type="Proteomes" id="UP001187425">
    <property type="component" value="Unassembled WGS sequence"/>
</dbReference>
<evidence type="ECO:0000313" key="1">
    <source>
        <dbReference type="EMBL" id="CAD0346258.1"/>
    </source>
</evidence>
<evidence type="ECO:0000313" key="4">
    <source>
        <dbReference type="Proteomes" id="UP001187425"/>
    </source>
</evidence>